<accession>J4UBH0</accession>
<dbReference type="AlphaFoldDB" id="J4UBH0"/>
<dbReference type="EMBL" id="ALBS01000210">
    <property type="protein sequence ID" value="EJT48205.1"/>
    <property type="molecule type" value="Genomic_DNA"/>
</dbReference>
<feature type="compositionally biased region" description="Basic and acidic residues" evidence="1">
    <location>
        <begin position="11"/>
        <end position="23"/>
    </location>
</feature>
<feature type="region of interest" description="Disordered" evidence="1">
    <location>
        <begin position="1"/>
        <end position="42"/>
    </location>
</feature>
<name>J4UBH0_TRIAS</name>
<evidence type="ECO:0000256" key="1">
    <source>
        <dbReference type="SAM" id="MobiDB-lite"/>
    </source>
</evidence>
<dbReference type="RefSeq" id="XP_014179475.1">
    <property type="nucleotide sequence ID" value="XM_014324000.1"/>
</dbReference>
<dbReference type="KEGG" id="tasa:A1Q1_02771"/>
<dbReference type="VEuPathDB" id="FungiDB:A1Q1_02771"/>
<comment type="caution">
    <text evidence="2">The sequence shown here is derived from an EMBL/GenBank/DDBJ whole genome shotgun (WGS) entry which is preliminary data.</text>
</comment>
<evidence type="ECO:0000313" key="2">
    <source>
        <dbReference type="EMBL" id="EJT48205.1"/>
    </source>
</evidence>
<gene>
    <name evidence="2" type="ORF">A1Q1_02771</name>
</gene>
<evidence type="ECO:0000313" key="3">
    <source>
        <dbReference type="Proteomes" id="UP000002748"/>
    </source>
</evidence>
<dbReference type="GeneID" id="25986284"/>
<proteinExistence type="predicted"/>
<reference evidence="2 3" key="1">
    <citation type="journal article" date="2012" name="Eukaryot. Cell">
        <title>Draft genome sequence of CBS 2479, the standard type strain of Trichosporon asahii.</title>
        <authorList>
            <person name="Yang R.Y."/>
            <person name="Li H.T."/>
            <person name="Zhu H."/>
            <person name="Zhou G.P."/>
            <person name="Wang M."/>
            <person name="Wang L."/>
        </authorList>
    </citation>
    <scope>NUCLEOTIDE SEQUENCE [LARGE SCALE GENOMIC DNA]</scope>
    <source>
        <strain evidence="3">ATCC 90039 / CBS 2479 / JCM 2466 / KCTC 7840 / NCYC 2677 / UAMH 7654</strain>
    </source>
</reference>
<dbReference type="HOGENOM" id="CLU_2361232_0_0_1"/>
<dbReference type="Proteomes" id="UP000002748">
    <property type="component" value="Unassembled WGS sequence"/>
</dbReference>
<organism evidence="2 3">
    <name type="scientific">Trichosporon asahii var. asahii (strain ATCC 90039 / CBS 2479 / JCM 2466 / KCTC 7840 / NBRC 103889/ NCYC 2677 / UAMH 7654)</name>
    <name type="common">Yeast</name>
    <dbReference type="NCBI Taxonomy" id="1186058"/>
    <lineage>
        <taxon>Eukaryota</taxon>
        <taxon>Fungi</taxon>
        <taxon>Dikarya</taxon>
        <taxon>Basidiomycota</taxon>
        <taxon>Agaricomycotina</taxon>
        <taxon>Tremellomycetes</taxon>
        <taxon>Trichosporonales</taxon>
        <taxon>Trichosporonaceae</taxon>
        <taxon>Trichosporon</taxon>
    </lineage>
</organism>
<sequence>MPATRKVSKSIKQEDVKPYDRPKSPPASSSKNKARTQLPDGSKAALARAVVAAGVKALTNEEAAQLSGLSSAQVKKQLEAGRGVRRALLEFADTLG</sequence>
<protein>
    <submittedName>
        <fullName evidence="2">Uncharacterized protein</fullName>
    </submittedName>
</protein>